<dbReference type="InterPro" id="IPR009057">
    <property type="entry name" value="Homeodomain-like_sf"/>
</dbReference>
<dbReference type="SMART" id="SM00389">
    <property type="entry name" value="HOX"/>
    <property type="match status" value="1"/>
</dbReference>
<keyword evidence="5 8" id="KW-0371">Homeobox</keyword>
<dbReference type="SUPFAM" id="SSF46689">
    <property type="entry name" value="Homeodomain-like"/>
    <property type="match status" value="1"/>
</dbReference>
<dbReference type="Proteomes" id="UP000233837">
    <property type="component" value="Unassembled WGS sequence"/>
</dbReference>
<name>A0A2I0WZ54_9ASPA</name>
<feature type="compositionally biased region" description="Polar residues" evidence="9">
    <location>
        <begin position="307"/>
        <end position="322"/>
    </location>
</feature>
<dbReference type="GO" id="GO:0005634">
    <property type="term" value="C:nucleus"/>
    <property type="evidence" value="ECO:0007669"/>
    <property type="project" value="UniProtKB-SubCell"/>
</dbReference>
<dbReference type="Gene3D" id="1.10.10.60">
    <property type="entry name" value="Homeodomain-like"/>
    <property type="match status" value="1"/>
</dbReference>
<evidence type="ECO:0000256" key="6">
    <source>
        <dbReference type="ARBA" id="ARBA00023163"/>
    </source>
</evidence>
<evidence type="ECO:0000313" key="11">
    <source>
        <dbReference type="EMBL" id="PKU80938.1"/>
    </source>
</evidence>
<keyword evidence="3" id="KW-0805">Transcription regulation</keyword>
<reference evidence="11 12" key="2">
    <citation type="journal article" date="2017" name="Nature">
        <title>The Apostasia genome and the evolution of orchids.</title>
        <authorList>
            <person name="Zhang G.Q."/>
            <person name="Liu K.W."/>
            <person name="Li Z."/>
            <person name="Lohaus R."/>
            <person name="Hsiao Y.Y."/>
            <person name="Niu S.C."/>
            <person name="Wang J.Y."/>
            <person name="Lin Y.C."/>
            <person name="Xu Q."/>
            <person name="Chen L.J."/>
            <person name="Yoshida K."/>
            <person name="Fujiwara S."/>
            <person name="Wang Z.W."/>
            <person name="Zhang Y.Q."/>
            <person name="Mitsuda N."/>
            <person name="Wang M."/>
            <person name="Liu G.H."/>
            <person name="Pecoraro L."/>
            <person name="Huang H.X."/>
            <person name="Xiao X.J."/>
            <person name="Lin M."/>
            <person name="Wu X.Y."/>
            <person name="Wu W.L."/>
            <person name="Chen Y.Y."/>
            <person name="Chang S.B."/>
            <person name="Sakamoto S."/>
            <person name="Ohme-Takagi M."/>
            <person name="Yagi M."/>
            <person name="Zeng S.J."/>
            <person name="Shen C.Y."/>
            <person name="Yeh C.M."/>
            <person name="Luo Y.B."/>
            <person name="Tsai W.C."/>
            <person name="Van de Peer Y."/>
            <person name="Liu Z.J."/>
        </authorList>
    </citation>
    <scope>NUCLEOTIDE SEQUENCE [LARGE SCALE GENOMIC DNA]</scope>
    <source>
        <tissue evidence="11">The whole plant</tissue>
    </source>
</reference>
<evidence type="ECO:0000256" key="1">
    <source>
        <dbReference type="ARBA" id="ARBA00004123"/>
    </source>
</evidence>
<feature type="region of interest" description="Disordered" evidence="9">
    <location>
        <begin position="307"/>
        <end position="358"/>
    </location>
</feature>
<dbReference type="EMBL" id="KZ502305">
    <property type="protein sequence ID" value="PKU80938.1"/>
    <property type="molecule type" value="Genomic_DNA"/>
</dbReference>
<evidence type="ECO:0000256" key="4">
    <source>
        <dbReference type="ARBA" id="ARBA00023125"/>
    </source>
</evidence>
<evidence type="ECO:0000256" key="9">
    <source>
        <dbReference type="SAM" id="MobiDB-lite"/>
    </source>
</evidence>
<comment type="similarity">
    <text evidence="2">Belongs to the TALE/BELL homeobox family.</text>
</comment>
<dbReference type="InterPro" id="IPR008422">
    <property type="entry name" value="KN_HD"/>
</dbReference>
<proteinExistence type="inferred from homology"/>
<comment type="subcellular location">
    <subcellularLocation>
        <location evidence="1 8">Nucleus</location>
    </subcellularLocation>
</comment>
<reference evidence="11 12" key="1">
    <citation type="journal article" date="2016" name="Sci. Rep.">
        <title>The Dendrobium catenatum Lindl. genome sequence provides insights into polysaccharide synthase, floral development and adaptive evolution.</title>
        <authorList>
            <person name="Zhang G.Q."/>
            <person name="Xu Q."/>
            <person name="Bian C."/>
            <person name="Tsai W.C."/>
            <person name="Yeh C.M."/>
            <person name="Liu K.W."/>
            <person name="Yoshida K."/>
            <person name="Zhang L.S."/>
            <person name="Chang S.B."/>
            <person name="Chen F."/>
            <person name="Shi Y."/>
            <person name="Su Y.Y."/>
            <person name="Zhang Y.Q."/>
            <person name="Chen L.J."/>
            <person name="Yin Y."/>
            <person name="Lin M."/>
            <person name="Huang H."/>
            <person name="Deng H."/>
            <person name="Wang Z.W."/>
            <person name="Zhu S.L."/>
            <person name="Zhao X."/>
            <person name="Deng C."/>
            <person name="Niu S.C."/>
            <person name="Huang J."/>
            <person name="Wang M."/>
            <person name="Liu G.H."/>
            <person name="Yang H.J."/>
            <person name="Xiao X.J."/>
            <person name="Hsiao Y.Y."/>
            <person name="Wu W.L."/>
            <person name="Chen Y.Y."/>
            <person name="Mitsuda N."/>
            <person name="Ohme-Takagi M."/>
            <person name="Luo Y.B."/>
            <person name="Van de Peer Y."/>
            <person name="Liu Z.J."/>
        </authorList>
    </citation>
    <scope>NUCLEOTIDE SEQUENCE [LARGE SCALE GENOMIC DNA]</scope>
    <source>
        <tissue evidence="11">The whole plant</tissue>
    </source>
</reference>
<dbReference type="STRING" id="906689.A0A2I0WZ54"/>
<evidence type="ECO:0000256" key="8">
    <source>
        <dbReference type="PROSITE-ProRule" id="PRU00108"/>
    </source>
</evidence>
<evidence type="ECO:0000256" key="2">
    <source>
        <dbReference type="ARBA" id="ARBA00006454"/>
    </source>
</evidence>
<dbReference type="OrthoDB" id="10056939at2759"/>
<evidence type="ECO:0000256" key="5">
    <source>
        <dbReference type="ARBA" id="ARBA00023155"/>
    </source>
</evidence>
<dbReference type="Pfam" id="PF05920">
    <property type="entry name" value="Homeobox_KN"/>
    <property type="match status" value="1"/>
</dbReference>
<dbReference type="InterPro" id="IPR050224">
    <property type="entry name" value="TALE_homeobox"/>
</dbReference>
<dbReference type="GO" id="GO:0006355">
    <property type="term" value="P:regulation of DNA-templated transcription"/>
    <property type="evidence" value="ECO:0007669"/>
    <property type="project" value="InterPro"/>
</dbReference>
<dbReference type="InterPro" id="IPR001356">
    <property type="entry name" value="HD"/>
</dbReference>
<dbReference type="GO" id="GO:0003677">
    <property type="term" value="F:DNA binding"/>
    <property type="evidence" value="ECO:0007669"/>
    <property type="project" value="UniProtKB-UniRule"/>
</dbReference>
<dbReference type="CDD" id="cd00086">
    <property type="entry name" value="homeodomain"/>
    <property type="match status" value="1"/>
</dbReference>
<protein>
    <submittedName>
        <fullName evidence="11">BEL1-like homeodomain protein 9</fullName>
    </submittedName>
</protein>
<feature type="DNA-binding region" description="Homeobox" evidence="8">
    <location>
        <begin position="233"/>
        <end position="295"/>
    </location>
</feature>
<dbReference type="PANTHER" id="PTHR11850">
    <property type="entry name" value="HOMEOBOX PROTEIN TRANSCRIPTION FACTORS"/>
    <property type="match status" value="1"/>
</dbReference>
<evidence type="ECO:0000259" key="10">
    <source>
        <dbReference type="PROSITE" id="PS50071"/>
    </source>
</evidence>
<keyword evidence="6" id="KW-0804">Transcription</keyword>
<dbReference type="InterPro" id="IPR006563">
    <property type="entry name" value="POX_dom"/>
</dbReference>
<gene>
    <name evidence="11" type="primary">BLH9</name>
    <name evidence="11" type="ORF">MA16_Dca021457</name>
</gene>
<dbReference type="FunFam" id="1.10.10.60:FF:000117">
    <property type="entry name" value="BEL1-like homeodomain protein 9"/>
    <property type="match status" value="1"/>
</dbReference>
<feature type="compositionally biased region" description="Low complexity" evidence="9">
    <location>
        <begin position="323"/>
        <end position="342"/>
    </location>
</feature>
<accession>A0A2I0WZ54</accession>
<dbReference type="AlphaFoldDB" id="A0A2I0WZ54"/>
<evidence type="ECO:0000313" key="12">
    <source>
        <dbReference type="Proteomes" id="UP000233837"/>
    </source>
</evidence>
<dbReference type="SMART" id="SM00574">
    <property type="entry name" value="POX"/>
    <property type="match status" value="1"/>
</dbReference>
<evidence type="ECO:0000256" key="3">
    <source>
        <dbReference type="ARBA" id="ARBA00023015"/>
    </source>
</evidence>
<feature type="domain" description="Homeobox" evidence="10">
    <location>
        <begin position="231"/>
        <end position="294"/>
    </location>
</feature>
<keyword evidence="4 8" id="KW-0238">DNA-binding</keyword>
<keyword evidence="12" id="KW-1185">Reference proteome</keyword>
<organism evidence="11 12">
    <name type="scientific">Dendrobium catenatum</name>
    <dbReference type="NCBI Taxonomy" id="906689"/>
    <lineage>
        <taxon>Eukaryota</taxon>
        <taxon>Viridiplantae</taxon>
        <taxon>Streptophyta</taxon>
        <taxon>Embryophyta</taxon>
        <taxon>Tracheophyta</taxon>
        <taxon>Spermatophyta</taxon>
        <taxon>Magnoliopsida</taxon>
        <taxon>Liliopsida</taxon>
        <taxon>Asparagales</taxon>
        <taxon>Orchidaceae</taxon>
        <taxon>Epidendroideae</taxon>
        <taxon>Malaxideae</taxon>
        <taxon>Dendrobiinae</taxon>
        <taxon>Dendrobium</taxon>
    </lineage>
</organism>
<evidence type="ECO:0000256" key="7">
    <source>
        <dbReference type="ARBA" id="ARBA00023242"/>
    </source>
</evidence>
<keyword evidence="7 8" id="KW-0539">Nucleus</keyword>
<feature type="compositionally biased region" description="Polar residues" evidence="9">
    <location>
        <begin position="343"/>
        <end position="358"/>
    </location>
</feature>
<dbReference type="PROSITE" id="PS50071">
    <property type="entry name" value="HOMEOBOX_2"/>
    <property type="match status" value="1"/>
</dbReference>
<dbReference type="Pfam" id="PF07526">
    <property type="entry name" value="POX"/>
    <property type="match status" value="1"/>
</dbReference>
<sequence>MSSSDDPFLLHHHNLLYHVPQHSRREKLRFQTDSSSLPNPMAHFTAGTGLLQIQPPQGSFSLTLSPAAALLPLGPFTGYAAVLNRSRFLDPARQLLEEVCEVAGGEPLAGDPPEVMSLDYEVGPDDQQWKKARLISMIDEVCRRYRIYYQQVQNVITSFEMVAGLRTAAPYVSLALNSMSKHFRCLKNMMTNQLSLTNKDSGKEGFSRTEISGFGMCLQQDGNNLDSYRQPHAWRPQRGLPERAIAVLRAWLFEHFLHPYPTDVDKQMLAKQAGLTRNQVSNWFINARVRLWKPMVEEIHNLEMRQQQKTVVPNNKNQISHNKQASKPSSSTATSSSTQPPQNSFIQRNQNPPSSRSLNNELDYIAHHIEEPYKYAYNDFSSQDVGRNTGSTVSLTLGLHQNSGVRLPEPLPLNVARRFGLEDCNDAYVVGAFEGQDRRFGKDIGGHLLHDFVG</sequence>